<proteinExistence type="predicted"/>
<dbReference type="Pfam" id="PF06013">
    <property type="entry name" value="WXG100"/>
    <property type="match status" value="1"/>
</dbReference>
<gene>
    <name evidence="1" type="ORF">HFP15_26215</name>
</gene>
<dbReference type="RefSeq" id="WP_168519413.1">
    <property type="nucleotide sequence ID" value="NZ_JAAXLS010000022.1"/>
</dbReference>
<reference evidence="1 2" key="1">
    <citation type="submission" date="2020-04" db="EMBL/GenBank/DDBJ databases">
        <title>Novel species.</title>
        <authorList>
            <person name="Teo W.F.A."/>
            <person name="Lipun K."/>
            <person name="Srisuk N."/>
            <person name="Duangmal K."/>
        </authorList>
    </citation>
    <scope>NUCLEOTIDE SEQUENCE [LARGE SCALE GENOMIC DNA]</scope>
    <source>
        <strain evidence="1 2">K13G38</strain>
    </source>
</reference>
<name>A0ABX1J9K1_9PSEU</name>
<evidence type="ECO:0000313" key="1">
    <source>
        <dbReference type="EMBL" id="NKQ56378.1"/>
    </source>
</evidence>
<sequence>MSDPLGSIEIEGEKSYGEKVVEAIPFAGDAKKVFDAGQKALSDGSVGFDDIRSVAAEGGSLVQDCMDVTDIASDPIGWLVGKGLDFLLAICQPLQDAIQFVSGDGEALGTAADNFSAIGQGISDFGEQFGQHAQDALAKWEGQAAETAADKLGQFAGGIGQVAGKAGDISQLLQISSMVMTVIEEFIKGLLTELITWLIMIWIPALAAAVPSCGASTAAAGTATGVRAAQTGSRATRTVSKLQKLLDKIREVLAKMKNFMKDLRTNVSRVMDTKKMQSGLADLEIDAGTATKRMRMYGSEDGLIGKRVSDGLGESLKGNVKDTFDDQVKMTKVPEYFDKVSKIVEAGDTGEDGTTEDTKEKLDF</sequence>
<dbReference type="Proteomes" id="UP000715441">
    <property type="component" value="Unassembled WGS sequence"/>
</dbReference>
<protein>
    <submittedName>
        <fullName evidence="1">WXG100 family type VII secretion target</fullName>
    </submittedName>
</protein>
<evidence type="ECO:0000313" key="2">
    <source>
        <dbReference type="Proteomes" id="UP000715441"/>
    </source>
</evidence>
<organism evidence="1 2">
    <name type="scientific">Amycolatopsis acididurans</name>
    <dbReference type="NCBI Taxonomy" id="2724524"/>
    <lineage>
        <taxon>Bacteria</taxon>
        <taxon>Bacillati</taxon>
        <taxon>Actinomycetota</taxon>
        <taxon>Actinomycetes</taxon>
        <taxon>Pseudonocardiales</taxon>
        <taxon>Pseudonocardiaceae</taxon>
        <taxon>Amycolatopsis</taxon>
    </lineage>
</organism>
<keyword evidence="2" id="KW-1185">Reference proteome</keyword>
<dbReference type="InterPro" id="IPR010310">
    <property type="entry name" value="T7SS_ESAT-6-like"/>
</dbReference>
<dbReference type="EMBL" id="JAAXLS010000022">
    <property type="protein sequence ID" value="NKQ56378.1"/>
    <property type="molecule type" value="Genomic_DNA"/>
</dbReference>
<dbReference type="InterPro" id="IPR036689">
    <property type="entry name" value="ESAT-6-like_sf"/>
</dbReference>
<comment type="caution">
    <text evidence="1">The sequence shown here is derived from an EMBL/GenBank/DDBJ whole genome shotgun (WGS) entry which is preliminary data.</text>
</comment>
<accession>A0ABX1J9K1</accession>
<dbReference type="SUPFAM" id="SSF140453">
    <property type="entry name" value="EsxAB dimer-like"/>
    <property type="match status" value="1"/>
</dbReference>